<dbReference type="Proteomes" id="UP000308652">
    <property type="component" value="Unassembled WGS sequence"/>
</dbReference>
<dbReference type="AlphaFoldDB" id="A0A5C3LX87"/>
<evidence type="ECO:0000259" key="7">
    <source>
        <dbReference type="PROSITE" id="PS50048"/>
    </source>
</evidence>
<dbReference type="PANTHER" id="PTHR31944">
    <property type="entry name" value="HEME-RESPONSIVE ZINC FINGER TRANSCRIPTION FACTOR HAP1"/>
    <property type="match status" value="1"/>
</dbReference>
<keyword evidence="2" id="KW-0862">Zinc</keyword>
<keyword evidence="1" id="KW-0479">Metal-binding</keyword>
<dbReference type="SUPFAM" id="SSF57701">
    <property type="entry name" value="Zn2/Cys6 DNA-binding domain"/>
    <property type="match status" value="1"/>
</dbReference>
<dbReference type="PROSITE" id="PS00463">
    <property type="entry name" value="ZN2_CY6_FUNGAL_1"/>
    <property type="match status" value="1"/>
</dbReference>
<evidence type="ECO:0000256" key="3">
    <source>
        <dbReference type="ARBA" id="ARBA00023015"/>
    </source>
</evidence>
<dbReference type="GO" id="GO:0008270">
    <property type="term" value="F:zinc ion binding"/>
    <property type="evidence" value="ECO:0007669"/>
    <property type="project" value="InterPro"/>
</dbReference>
<evidence type="ECO:0000256" key="2">
    <source>
        <dbReference type="ARBA" id="ARBA00022833"/>
    </source>
</evidence>
<feature type="domain" description="Zn(2)-C6 fungal-type" evidence="7">
    <location>
        <begin position="24"/>
        <end position="55"/>
    </location>
</feature>
<dbReference type="PROSITE" id="PS50048">
    <property type="entry name" value="ZN2_CY6_FUNGAL_2"/>
    <property type="match status" value="1"/>
</dbReference>
<evidence type="ECO:0000256" key="6">
    <source>
        <dbReference type="ARBA" id="ARBA00023242"/>
    </source>
</evidence>
<keyword evidence="5" id="KW-0804">Transcription</keyword>
<evidence type="ECO:0000256" key="1">
    <source>
        <dbReference type="ARBA" id="ARBA00022723"/>
    </source>
</evidence>
<evidence type="ECO:0000313" key="8">
    <source>
        <dbReference type="EMBL" id="TFK37315.1"/>
    </source>
</evidence>
<proteinExistence type="predicted"/>
<dbReference type="GO" id="GO:0001228">
    <property type="term" value="F:DNA-binding transcription activator activity, RNA polymerase II-specific"/>
    <property type="evidence" value="ECO:0007669"/>
    <property type="project" value="TreeGrafter"/>
</dbReference>
<evidence type="ECO:0000256" key="4">
    <source>
        <dbReference type="ARBA" id="ARBA00023125"/>
    </source>
</evidence>
<keyword evidence="3" id="KW-0805">Transcription regulation</keyword>
<reference evidence="8 9" key="1">
    <citation type="journal article" date="2019" name="Nat. Ecol. Evol.">
        <title>Megaphylogeny resolves global patterns of mushroom evolution.</title>
        <authorList>
            <person name="Varga T."/>
            <person name="Krizsan K."/>
            <person name="Foldi C."/>
            <person name="Dima B."/>
            <person name="Sanchez-Garcia M."/>
            <person name="Sanchez-Ramirez S."/>
            <person name="Szollosi G.J."/>
            <person name="Szarkandi J.G."/>
            <person name="Papp V."/>
            <person name="Albert L."/>
            <person name="Andreopoulos W."/>
            <person name="Angelini C."/>
            <person name="Antonin V."/>
            <person name="Barry K.W."/>
            <person name="Bougher N.L."/>
            <person name="Buchanan P."/>
            <person name="Buyck B."/>
            <person name="Bense V."/>
            <person name="Catcheside P."/>
            <person name="Chovatia M."/>
            <person name="Cooper J."/>
            <person name="Damon W."/>
            <person name="Desjardin D."/>
            <person name="Finy P."/>
            <person name="Geml J."/>
            <person name="Haridas S."/>
            <person name="Hughes K."/>
            <person name="Justo A."/>
            <person name="Karasinski D."/>
            <person name="Kautmanova I."/>
            <person name="Kiss B."/>
            <person name="Kocsube S."/>
            <person name="Kotiranta H."/>
            <person name="LaButti K.M."/>
            <person name="Lechner B.E."/>
            <person name="Liimatainen K."/>
            <person name="Lipzen A."/>
            <person name="Lukacs Z."/>
            <person name="Mihaltcheva S."/>
            <person name="Morgado L.N."/>
            <person name="Niskanen T."/>
            <person name="Noordeloos M.E."/>
            <person name="Ohm R.A."/>
            <person name="Ortiz-Santana B."/>
            <person name="Ovrebo C."/>
            <person name="Racz N."/>
            <person name="Riley R."/>
            <person name="Savchenko A."/>
            <person name="Shiryaev A."/>
            <person name="Soop K."/>
            <person name="Spirin V."/>
            <person name="Szebenyi C."/>
            <person name="Tomsovsky M."/>
            <person name="Tulloss R.E."/>
            <person name="Uehling J."/>
            <person name="Grigoriev I.V."/>
            <person name="Vagvolgyi C."/>
            <person name="Papp T."/>
            <person name="Martin F.M."/>
            <person name="Miettinen O."/>
            <person name="Hibbett D.S."/>
            <person name="Nagy L.G."/>
        </authorList>
    </citation>
    <scope>NUCLEOTIDE SEQUENCE [LARGE SCALE GENOMIC DNA]</scope>
    <source>
        <strain evidence="8 9">CBS 166.37</strain>
    </source>
</reference>
<dbReference type="GO" id="GO:0005634">
    <property type="term" value="C:nucleus"/>
    <property type="evidence" value="ECO:0007669"/>
    <property type="project" value="TreeGrafter"/>
</dbReference>
<dbReference type="SMART" id="SM00066">
    <property type="entry name" value="GAL4"/>
    <property type="match status" value="1"/>
</dbReference>
<sequence length="88" mass="10150">MEEYRFDGSHARELEMKRNRGEVSCAECRRLKIKCDKQIPCQSCQVRIFLDSCRSTLVVGIVERSRAGVIYPPTLASTRCRCSAHYYS</sequence>
<gene>
    <name evidence="8" type="ORF">BDQ12DRAFT_685155</name>
</gene>
<protein>
    <recommendedName>
        <fullName evidence="7">Zn(2)-C6 fungal-type domain-containing protein</fullName>
    </recommendedName>
</protein>
<keyword evidence="6" id="KW-0539">Nucleus</keyword>
<dbReference type="OrthoDB" id="3061257at2759"/>
<keyword evidence="9" id="KW-1185">Reference proteome</keyword>
<dbReference type="InterPro" id="IPR051430">
    <property type="entry name" value="Fungal_TF_Env_Response"/>
</dbReference>
<dbReference type="GO" id="GO:0000978">
    <property type="term" value="F:RNA polymerase II cis-regulatory region sequence-specific DNA binding"/>
    <property type="evidence" value="ECO:0007669"/>
    <property type="project" value="TreeGrafter"/>
</dbReference>
<dbReference type="Gene3D" id="4.10.240.10">
    <property type="entry name" value="Zn(2)-C6 fungal-type DNA-binding domain"/>
    <property type="match status" value="1"/>
</dbReference>
<dbReference type="PANTHER" id="PTHR31944:SF131">
    <property type="entry name" value="HEME-RESPONSIVE ZINC FINGER TRANSCRIPTION FACTOR HAP1"/>
    <property type="match status" value="1"/>
</dbReference>
<dbReference type="EMBL" id="ML213608">
    <property type="protein sequence ID" value="TFK37315.1"/>
    <property type="molecule type" value="Genomic_DNA"/>
</dbReference>
<name>A0A5C3LX87_9AGAR</name>
<accession>A0A5C3LX87</accession>
<dbReference type="InterPro" id="IPR036864">
    <property type="entry name" value="Zn2-C6_fun-type_DNA-bd_sf"/>
</dbReference>
<organism evidence="8 9">
    <name type="scientific">Crucibulum laeve</name>
    <dbReference type="NCBI Taxonomy" id="68775"/>
    <lineage>
        <taxon>Eukaryota</taxon>
        <taxon>Fungi</taxon>
        <taxon>Dikarya</taxon>
        <taxon>Basidiomycota</taxon>
        <taxon>Agaricomycotina</taxon>
        <taxon>Agaricomycetes</taxon>
        <taxon>Agaricomycetidae</taxon>
        <taxon>Agaricales</taxon>
        <taxon>Agaricineae</taxon>
        <taxon>Nidulariaceae</taxon>
        <taxon>Crucibulum</taxon>
    </lineage>
</organism>
<keyword evidence="4" id="KW-0238">DNA-binding</keyword>
<evidence type="ECO:0000256" key="5">
    <source>
        <dbReference type="ARBA" id="ARBA00023163"/>
    </source>
</evidence>
<dbReference type="Pfam" id="PF00172">
    <property type="entry name" value="Zn_clus"/>
    <property type="match status" value="1"/>
</dbReference>
<dbReference type="InterPro" id="IPR001138">
    <property type="entry name" value="Zn2Cys6_DnaBD"/>
</dbReference>
<evidence type="ECO:0000313" key="9">
    <source>
        <dbReference type="Proteomes" id="UP000308652"/>
    </source>
</evidence>